<feature type="binding site" evidence="3">
    <location>
        <begin position="199"/>
        <end position="206"/>
    </location>
    <ligand>
        <name>ATP</name>
        <dbReference type="ChEBI" id="CHEBI:30616"/>
    </ligand>
</feature>
<evidence type="ECO:0000256" key="2">
    <source>
        <dbReference type="PIRSR" id="PIRSR640198-1"/>
    </source>
</evidence>
<dbReference type="InterPro" id="IPR003812">
    <property type="entry name" value="Fido"/>
</dbReference>
<dbReference type="Proteomes" id="UP000578252">
    <property type="component" value="Unassembled WGS sequence"/>
</dbReference>
<dbReference type="RefSeq" id="WP_169771319.1">
    <property type="nucleotide sequence ID" value="NZ_JABCUR010000001.1"/>
</dbReference>
<proteinExistence type="predicted"/>
<feature type="domain" description="Fido" evidence="4">
    <location>
        <begin position="114"/>
        <end position="259"/>
    </location>
</feature>
<dbReference type="InterPro" id="IPR025758">
    <property type="entry name" value="Fic/DOC_N"/>
</dbReference>
<accession>A0A7Y0TZ83</accession>
<dbReference type="InterPro" id="IPR026287">
    <property type="entry name" value="SoFic-like"/>
</dbReference>
<keyword evidence="1" id="KW-0547">Nucleotide-binding</keyword>
<feature type="binding site" evidence="1">
    <location>
        <position position="69"/>
    </location>
    <ligand>
        <name>ATP</name>
        <dbReference type="ChEBI" id="CHEBI:30616"/>
    </ligand>
</feature>
<dbReference type="PANTHER" id="PTHR13504:SF35">
    <property type="entry name" value="PROTEIN ADENYLYLTRANSFERASE SOFIC"/>
    <property type="match status" value="1"/>
</dbReference>
<dbReference type="Pfam" id="PF13784">
    <property type="entry name" value="Fic_N"/>
    <property type="match status" value="1"/>
</dbReference>
<sequence>MCVDPGKPYQDLPPLPPAINLLSPRIVRQTIAASRALATANAAAKRLPNPSILIHAIPLLEARASSEIENIVTTNDELFRAASNIATPTPATREALNYREALYAGLQSIQSRPLSINTAKLVCSKVTGTTTDIRADSGTYIGNPVTHERIYTPPEGKQTLLGHLSRWEEFLHEAQSEIDPLIKMALLHYQFEAIHPFRDGNGRTGRILNVLYLVHSGLLEHPITYLSGYIVEHKNEYYRRLNGVTQDGDWGSWVKFMLEAVEQTSRWTDALVIRIYGLMEQSVQSLDGTGFPARDLAYLLFTQPYLRYADLMETMGISRPTAAKWATALVEMGLVVREKVGRHVILINHKYLEELFNTPLPQ</sequence>
<evidence type="ECO:0000313" key="6">
    <source>
        <dbReference type="Proteomes" id="UP000578252"/>
    </source>
</evidence>
<dbReference type="Pfam" id="PF02661">
    <property type="entry name" value="Fic"/>
    <property type="match status" value="1"/>
</dbReference>
<evidence type="ECO:0000256" key="1">
    <source>
        <dbReference type="PIRSR" id="PIRSR038925-1"/>
    </source>
</evidence>
<dbReference type="Gene3D" id="1.10.10.10">
    <property type="entry name" value="Winged helix-like DNA-binding domain superfamily/Winged helix DNA-binding domain"/>
    <property type="match status" value="1"/>
</dbReference>
<dbReference type="InterPro" id="IPR036390">
    <property type="entry name" value="WH_DNA-bd_sf"/>
</dbReference>
<organism evidence="5 6">
    <name type="scientific">Mobiluncus mulieris</name>
    <dbReference type="NCBI Taxonomy" id="2052"/>
    <lineage>
        <taxon>Bacteria</taxon>
        <taxon>Bacillati</taxon>
        <taxon>Actinomycetota</taxon>
        <taxon>Actinomycetes</taxon>
        <taxon>Actinomycetales</taxon>
        <taxon>Actinomycetaceae</taxon>
        <taxon>Mobiluncus</taxon>
    </lineage>
</organism>
<reference evidence="5 6" key="1">
    <citation type="submission" date="2020-04" db="EMBL/GenBank/DDBJ databases">
        <title>Antimicrobial susceptibility and clonality of vaginal-derived multi-drug resistant Mobiluncus isolates in China.</title>
        <authorList>
            <person name="Zhang X."/>
        </authorList>
    </citation>
    <scope>NUCLEOTIDE SEQUENCE [LARGE SCALE GENOMIC DNA]</scope>
    <source>
        <strain evidence="5 6">13</strain>
    </source>
</reference>
<gene>
    <name evidence="5" type="ORF">HHJ78_00280</name>
</gene>
<dbReference type="SUPFAM" id="SSF46785">
    <property type="entry name" value="Winged helix' DNA-binding domain"/>
    <property type="match status" value="1"/>
</dbReference>
<feature type="binding site" evidence="1">
    <location>
        <position position="195"/>
    </location>
    <ligand>
        <name>ATP</name>
        <dbReference type="ChEBI" id="CHEBI:30616"/>
    </ligand>
</feature>
<feature type="binding site" evidence="1">
    <location>
        <begin position="200"/>
        <end position="206"/>
    </location>
    <ligand>
        <name>ATP</name>
        <dbReference type="ChEBI" id="CHEBI:30616"/>
    </ligand>
</feature>
<dbReference type="InterPro" id="IPR036388">
    <property type="entry name" value="WH-like_DNA-bd_sf"/>
</dbReference>
<dbReference type="Gene3D" id="1.10.3290.10">
    <property type="entry name" value="Fido-like domain"/>
    <property type="match status" value="1"/>
</dbReference>
<dbReference type="InterPro" id="IPR040198">
    <property type="entry name" value="Fido_containing"/>
</dbReference>
<name>A0A7Y0TZ83_9ACTO</name>
<keyword evidence="1" id="KW-0067">ATP-binding</keyword>
<feature type="active site" evidence="2">
    <location>
        <position position="195"/>
    </location>
</feature>
<dbReference type="SUPFAM" id="SSF140931">
    <property type="entry name" value="Fic-like"/>
    <property type="match status" value="1"/>
</dbReference>
<dbReference type="InterPro" id="IPR048770">
    <property type="entry name" value="SoFic-like_C"/>
</dbReference>
<dbReference type="InterPro" id="IPR036597">
    <property type="entry name" value="Fido-like_dom_sf"/>
</dbReference>
<evidence type="ECO:0000256" key="3">
    <source>
        <dbReference type="PIRSR" id="PIRSR640198-2"/>
    </source>
</evidence>
<dbReference type="EMBL" id="JABCUR010000001">
    <property type="protein sequence ID" value="NMW64013.1"/>
    <property type="molecule type" value="Genomic_DNA"/>
</dbReference>
<comment type="caution">
    <text evidence="5">The sequence shown here is derived from an EMBL/GenBank/DDBJ whole genome shotgun (WGS) entry which is preliminary data.</text>
</comment>
<dbReference type="PIRSF" id="PIRSF038925">
    <property type="entry name" value="AMP-prot_trans"/>
    <property type="match status" value="1"/>
</dbReference>
<feature type="binding site" evidence="3">
    <location>
        <begin position="237"/>
        <end position="238"/>
    </location>
    <ligand>
        <name>ATP</name>
        <dbReference type="ChEBI" id="CHEBI:30616"/>
    </ligand>
</feature>
<dbReference type="GO" id="GO:0005524">
    <property type="term" value="F:ATP binding"/>
    <property type="evidence" value="ECO:0007669"/>
    <property type="project" value="UniProtKB-KW"/>
</dbReference>
<dbReference type="Pfam" id="PF21248">
    <property type="entry name" value="SoFic-like_C"/>
    <property type="match status" value="1"/>
</dbReference>
<evidence type="ECO:0000259" key="4">
    <source>
        <dbReference type="PROSITE" id="PS51459"/>
    </source>
</evidence>
<dbReference type="AlphaFoldDB" id="A0A7Y0TZ83"/>
<feature type="binding site" evidence="1">
    <location>
        <position position="237"/>
    </location>
    <ligand>
        <name>ATP</name>
        <dbReference type="ChEBI" id="CHEBI:30616"/>
    </ligand>
</feature>
<evidence type="ECO:0000313" key="5">
    <source>
        <dbReference type="EMBL" id="NMW64013.1"/>
    </source>
</evidence>
<protein>
    <submittedName>
        <fullName evidence="5">Fic family protein</fullName>
    </submittedName>
</protein>
<dbReference type="PANTHER" id="PTHR13504">
    <property type="entry name" value="FIDO DOMAIN-CONTAINING PROTEIN DDB_G0283145"/>
    <property type="match status" value="1"/>
</dbReference>
<dbReference type="PROSITE" id="PS51459">
    <property type="entry name" value="FIDO"/>
    <property type="match status" value="1"/>
</dbReference>